<accession>A0A1I7YCE8</accession>
<reference evidence="3" key="1">
    <citation type="submission" date="2016-11" db="UniProtKB">
        <authorList>
            <consortium name="WormBaseParasite"/>
        </authorList>
    </citation>
    <scope>IDENTIFICATION</scope>
</reference>
<dbReference type="WBParaSite" id="L893_g14717.t1">
    <property type="protein sequence ID" value="L893_g14717.t1"/>
    <property type="gene ID" value="L893_g14717"/>
</dbReference>
<protein>
    <submittedName>
        <fullName evidence="3">7TM_GPCR_Srx domain-containing protein</fullName>
    </submittedName>
</protein>
<dbReference type="InterPro" id="IPR019425">
    <property type="entry name" value="7TM_GPCR_serpentine_rcpt_Srt"/>
</dbReference>
<dbReference type="PANTHER" id="PTHR23021:SF11">
    <property type="entry name" value="SERPENTINE RECEPTOR, CLASS T"/>
    <property type="match status" value="1"/>
</dbReference>
<evidence type="ECO:0000313" key="2">
    <source>
        <dbReference type="Proteomes" id="UP000095287"/>
    </source>
</evidence>
<dbReference type="SUPFAM" id="SSF81321">
    <property type="entry name" value="Family A G protein-coupled receptor-like"/>
    <property type="match status" value="1"/>
</dbReference>
<feature type="transmembrane region" description="Helical" evidence="1">
    <location>
        <begin position="47"/>
        <end position="71"/>
    </location>
</feature>
<dbReference type="PANTHER" id="PTHR23021">
    <property type="entry name" value="SERPENTINE RECEPTOR, CLASS T"/>
    <property type="match status" value="1"/>
</dbReference>
<dbReference type="Pfam" id="PF10321">
    <property type="entry name" value="7TM_GPCR_Srt"/>
    <property type="match status" value="1"/>
</dbReference>
<feature type="transmembrane region" description="Helical" evidence="1">
    <location>
        <begin position="150"/>
        <end position="169"/>
    </location>
</feature>
<evidence type="ECO:0000256" key="1">
    <source>
        <dbReference type="SAM" id="Phobius"/>
    </source>
</evidence>
<evidence type="ECO:0000313" key="3">
    <source>
        <dbReference type="WBParaSite" id="L893_g14717.t1"/>
    </source>
</evidence>
<dbReference type="AlphaFoldDB" id="A0A1I7YCE8"/>
<name>A0A1I7YCE8_9BILA</name>
<proteinExistence type="predicted"/>
<keyword evidence="1" id="KW-0472">Membrane</keyword>
<feature type="transmembrane region" description="Helical" evidence="1">
    <location>
        <begin position="92"/>
        <end position="110"/>
    </location>
</feature>
<sequence length="291" mass="33524">MWRQRAISCFKIMIQISIMDMVNLSLNAVLTGYFTFTGAVYCSAPLTSYICGALVLGFWCNCCASSILLALHRCLDLWFPGRMYSLFGGYRTLCWLTLPYLYGFYFTWYTPAPSYSSKGYAWFFDPYVGITSIHIHKNMYMNSSHAVHNVATPAVIAVFYALILLTLWYKTRRSSTHTVNMIQKKLTLQSCIICSFNFSACSLYVYIQYRTEPPSIWLVVLTQVLWISCNWRLQGHLSSLYKKSLWENRYISDCCSSANPKKRTTVTGFLGGTKIESSPLCYRHQPMKLQR</sequence>
<organism evidence="2 3">
    <name type="scientific">Steinernema glaseri</name>
    <dbReference type="NCBI Taxonomy" id="37863"/>
    <lineage>
        <taxon>Eukaryota</taxon>
        <taxon>Metazoa</taxon>
        <taxon>Ecdysozoa</taxon>
        <taxon>Nematoda</taxon>
        <taxon>Chromadorea</taxon>
        <taxon>Rhabditida</taxon>
        <taxon>Tylenchina</taxon>
        <taxon>Panagrolaimomorpha</taxon>
        <taxon>Strongyloidoidea</taxon>
        <taxon>Steinernematidae</taxon>
        <taxon>Steinernema</taxon>
    </lineage>
</organism>
<feature type="transmembrane region" description="Helical" evidence="1">
    <location>
        <begin position="21"/>
        <end position="41"/>
    </location>
</feature>
<dbReference type="Proteomes" id="UP000095287">
    <property type="component" value="Unplaced"/>
</dbReference>
<keyword evidence="1" id="KW-1133">Transmembrane helix</keyword>
<keyword evidence="2" id="KW-1185">Reference proteome</keyword>
<keyword evidence="1" id="KW-0812">Transmembrane</keyword>